<evidence type="ECO:0000313" key="6">
    <source>
        <dbReference type="Proteomes" id="UP000268291"/>
    </source>
</evidence>
<feature type="region of interest" description="Disordered" evidence="1">
    <location>
        <begin position="1"/>
        <end position="27"/>
    </location>
</feature>
<dbReference type="EMBL" id="PYAU01000001">
    <property type="protein sequence ID" value="PSL36765.1"/>
    <property type="molecule type" value="Genomic_DNA"/>
</dbReference>
<name>A0A2P8GS38_9MICO</name>
<organism evidence="3 5">
    <name type="scientific">Labedella gwakjiensis</name>
    <dbReference type="NCBI Taxonomy" id="390269"/>
    <lineage>
        <taxon>Bacteria</taxon>
        <taxon>Bacillati</taxon>
        <taxon>Actinomycetota</taxon>
        <taxon>Actinomycetes</taxon>
        <taxon>Micrococcales</taxon>
        <taxon>Microbacteriaceae</taxon>
        <taxon>Labedella</taxon>
    </lineage>
</organism>
<accession>A0A2P8GS38</accession>
<evidence type="ECO:0000256" key="1">
    <source>
        <dbReference type="SAM" id="MobiDB-lite"/>
    </source>
</evidence>
<evidence type="ECO:0000313" key="5">
    <source>
        <dbReference type="Proteomes" id="UP000241203"/>
    </source>
</evidence>
<keyword evidence="2" id="KW-1133">Transmembrane helix</keyword>
<dbReference type="Pfam" id="PF19616">
    <property type="entry name" value="DUF6121"/>
    <property type="match status" value="1"/>
</dbReference>
<feature type="transmembrane region" description="Helical" evidence="2">
    <location>
        <begin position="34"/>
        <end position="58"/>
    </location>
</feature>
<protein>
    <submittedName>
        <fullName evidence="3">Uncharacterized protein</fullName>
    </submittedName>
</protein>
<feature type="transmembrane region" description="Helical" evidence="2">
    <location>
        <begin position="102"/>
        <end position="126"/>
    </location>
</feature>
<reference evidence="3 5" key="1">
    <citation type="submission" date="2018-03" db="EMBL/GenBank/DDBJ databases">
        <title>Genomic Encyclopedia of Archaeal and Bacterial Type Strains, Phase II (KMG-II): from individual species to whole genera.</title>
        <authorList>
            <person name="Goeker M."/>
        </authorList>
    </citation>
    <scope>NUCLEOTIDE SEQUENCE [LARGE SCALE GENOMIC DNA]</scope>
    <source>
        <strain evidence="3 5">DSM 21548</strain>
    </source>
</reference>
<evidence type="ECO:0000313" key="3">
    <source>
        <dbReference type="EMBL" id="PSL36765.1"/>
    </source>
</evidence>
<sequence>MSADRGGSGEDGAGPFAGGWPSDPERKRRDRDTVVAAFATVLYLALVVCAFGFVSLLADVDVVSRGGTGGLVGPAMVATAVIVVLAALVRDARRAGGAAGRGAAWSLLVGLGATVGFVGVGVVLVAVEARRWFDGVLFASSTLMSAFPWIVGVLAAVVAIAFAAVTAGSTGRRPRWPWEAHDDSPSE</sequence>
<feature type="transmembrane region" description="Helical" evidence="2">
    <location>
        <begin position="146"/>
        <end position="165"/>
    </location>
</feature>
<dbReference type="Proteomes" id="UP000241203">
    <property type="component" value="Unassembled WGS sequence"/>
</dbReference>
<dbReference type="EMBL" id="RZGY01000003">
    <property type="protein sequence ID" value="RUQ84278.1"/>
    <property type="molecule type" value="Genomic_DNA"/>
</dbReference>
<dbReference type="AlphaFoldDB" id="A0A2P8GS38"/>
<keyword evidence="2" id="KW-0812">Transmembrane</keyword>
<reference evidence="4 6" key="2">
    <citation type="submission" date="2018-12" db="EMBL/GenBank/DDBJ databases">
        <authorList>
            <person name="hu s."/>
            <person name="Xu Y."/>
            <person name="Xu B."/>
            <person name="Li F."/>
        </authorList>
    </citation>
    <scope>NUCLEOTIDE SEQUENCE [LARGE SCALE GENOMIC DNA]</scope>
    <source>
        <strain evidence="4 6">KSW2-17</strain>
    </source>
</reference>
<feature type="transmembrane region" description="Helical" evidence="2">
    <location>
        <begin position="70"/>
        <end position="90"/>
    </location>
</feature>
<gene>
    <name evidence="3" type="ORF">CLV49_0363</name>
    <name evidence="4" type="ORF">ELQ93_15795</name>
</gene>
<comment type="caution">
    <text evidence="3">The sequence shown here is derived from an EMBL/GenBank/DDBJ whole genome shotgun (WGS) entry which is preliminary data.</text>
</comment>
<keyword evidence="6" id="KW-1185">Reference proteome</keyword>
<evidence type="ECO:0000313" key="4">
    <source>
        <dbReference type="EMBL" id="RUQ84278.1"/>
    </source>
</evidence>
<dbReference type="OrthoDB" id="5124736at2"/>
<dbReference type="Proteomes" id="UP000268291">
    <property type="component" value="Unassembled WGS sequence"/>
</dbReference>
<keyword evidence="2" id="KW-0472">Membrane</keyword>
<evidence type="ECO:0000256" key="2">
    <source>
        <dbReference type="SAM" id="Phobius"/>
    </source>
</evidence>
<dbReference type="RefSeq" id="WP_106562006.1">
    <property type="nucleotide sequence ID" value="NZ_PYAU01000001.1"/>
</dbReference>
<proteinExistence type="predicted"/>
<dbReference type="InterPro" id="IPR046124">
    <property type="entry name" value="DUF6121"/>
</dbReference>